<name>A0ABV5QEY3_9ACTN</name>
<dbReference type="InterPro" id="IPR011009">
    <property type="entry name" value="Kinase-like_dom_sf"/>
</dbReference>
<dbReference type="Gene3D" id="3.30.200.20">
    <property type="entry name" value="Phosphorylase Kinase, domain 1"/>
    <property type="match status" value="1"/>
</dbReference>
<evidence type="ECO:0000256" key="4">
    <source>
        <dbReference type="PROSITE-ProRule" id="PRU10141"/>
    </source>
</evidence>
<dbReference type="CDD" id="cd14014">
    <property type="entry name" value="STKc_PknB_like"/>
    <property type="match status" value="1"/>
</dbReference>
<dbReference type="InterPro" id="IPR001680">
    <property type="entry name" value="WD40_rpt"/>
</dbReference>
<feature type="repeat" description="WD" evidence="3">
    <location>
        <begin position="661"/>
        <end position="696"/>
    </location>
</feature>
<dbReference type="Gene3D" id="1.10.510.10">
    <property type="entry name" value="Transferase(Phosphotransferase) domain 1"/>
    <property type="match status" value="1"/>
</dbReference>
<dbReference type="Pfam" id="PF00400">
    <property type="entry name" value="WD40"/>
    <property type="match status" value="5"/>
</dbReference>
<evidence type="ECO:0000256" key="3">
    <source>
        <dbReference type="PROSITE-ProRule" id="PRU00221"/>
    </source>
</evidence>
<feature type="compositionally biased region" description="Polar residues" evidence="5">
    <location>
        <begin position="337"/>
        <end position="359"/>
    </location>
</feature>
<proteinExistence type="predicted"/>
<dbReference type="InterPro" id="IPR036322">
    <property type="entry name" value="WD40_repeat_dom_sf"/>
</dbReference>
<dbReference type="InterPro" id="IPR000719">
    <property type="entry name" value="Prot_kinase_dom"/>
</dbReference>
<dbReference type="PROSITE" id="PS00678">
    <property type="entry name" value="WD_REPEATS_1"/>
    <property type="match status" value="1"/>
</dbReference>
<dbReference type="PROSITE" id="PS50294">
    <property type="entry name" value="WD_REPEATS_REGION"/>
    <property type="match status" value="3"/>
</dbReference>
<dbReference type="SMART" id="SM00320">
    <property type="entry name" value="WD40"/>
    <property type="match status" value="7"/>
</dbReference>
<feature type="binding site" evidence="4">
    <location>
        <position position="27"/>
    </location>
    <ligand>
        <name>ATP</name>
        <dbReference type="ChEBI" id="CHEBI:30616"/>
    </ligand>
</feature>
<evidence type="ECO:0000256" key="1">
    <source>
        <dbReference type="ARBA" id="ARBA00022574"/>
    </source>
</evidence>
<reference evidence="7 8" key="1">
    <citation type="submission" date="2024-09" db="EMBL/GenBank/DDBJ databases">
        <authorList>
            <person name="Sun Q."/>
            <person name="Mori K."/>
        </authorList>
    </citation>
    <scope>NUCLEOTIDE SEQUENCE [LARGE SCALE GENOMIC DNA]</scope>
    <source>
        <strain evidence="7 8">JCM 3323</strain>
    </source>
</reference>
<comment type="caution">
    <text evidence="7">The sequence shown here is derived from an EMBL/GenBank/DDBJ whole genome shotgun (WGS) entry which is preliminary data.</text>
</comment>
<dbReference type="PROSITE" id="PS50082">
    <property type="entry name" value="WD_REPEATS_2"/>
    <property type="match status" value="4"/>
</dbReference>
<organism evidence="7 8">
    <name type="scientific">Nonomuraea roseola</name>
    <dbReference type="NCBI Taxonomy" id="46179"/>
    <lineage>
        <taxon>Bacteria</taxon>
        <taxon>Bacillati</taxon>
        <taxon>Actinomycetota</taxon>
        <taxon>Actinomycetes</taxon>
        <taxon>Streptosporangiales</taxon>
        <taxon>Streptosporangiaceae</taxon>
        <taxon>Nonomuraea</taxon>
    </lineage>
</organism>
<dbReference type="RefSeq" id="WP_346117896.1">
    <property type="nucleotide sequence ID" value="NZ_BAAAXC010000005.1"/>
</dbReference>
<dbReference type="PANTHER" id="PTHR22847">
    <property type="entry name" value="WD40 REPEAT PROTEIN"/>
    <property type="match status" value="1"/>
</dbReference>
<dbReference type="PANTHER" id="PTHR22847:SF637">
    <property type="entry name" value="WD REPEAT DOMAIN 5B"/>
    <property type="match status" value="1"/>
</dbReference>
<dbReference type="EMBL" id="JBHMCE010000023">
    <property type="protein sequence ID" value="MFB9534066.1"/>
    <property type="molecule type" value="Genomic_DNA"/>
</dbReference>
<keyword evidence="2" id="KW-0677">Repeat</keyword>
<dbReference type="GO" id="GO:0004674">
    <property type="term" value="F:protein serine/threonine kinase activity"/>
    <property type="evidence" value="ECO:0007669"/>
    <property type="project" value="UniProtKB-KW"/>
</dbReference>
<dbReference type="SUPFAM" id="SSF56112">
    <property type="entry name" value="Protein kinase-like (PK-like)"/>
    <property type="match status" value="1"/>
</dbReference>
<evidence type="ECO:0000313" key="7">
    <source>
        <dbReference type="EMBL" id="MFB9534066.1"/>
    </source>
</evidence>
<feature type="repeat" description="WD" evidence="3">
    <location>
        <begin position="538"/>
        <end position="579"/>
    </location>
</feature>
<feature type="compositionally biased region" description="Pro residues" evidence="5">
    <location>
        <begin position="267"/>
        <end position="277"/>
    </location>
</feature>
<keyword evidence="8" id="KW-1185">Reference proteome</keyword>
<evidence type="ECO:0000256" key="5">
    <source>
        <dbReference type="SAM" id="MobiDB-lite"/>
    </source>
</evidence>
<feature type="domain" description="Protein kinase" evidence="6">
    <location>
        <begin position="1"/>
        <end position="253"/>
    </location>
</feature>
<dbReference type="InterPro" id="IPR020472">
    <property type="entry name" value="WD40_PAC1"/>
</dbReference>
<dbReference type="InterPro" id="IPR017441">
    <property type="entry name" value="Protein_kinase_ATP_BS"/>
</dbReference>
<evidence type="ECO:0000259" key="6">
    <source>
        <dbReference type="PROSITE" id="PS50011"/>
    </source>
</evidence>
<dbReference type="InterPro" id="IPR015943">
    <property type="entry name" value="WD40/YVTN_repeat-like_dom_sf"/>
</dbReference>
<dbReference type="Gene3D" id="2.130.10.10">
    <property type="entry name" value="YVTN repeat-like/Quinoprotein amine dehydrogenase"/>
    <property type="match status" value="3"/>
</dbReference>
<dbReference type="PROSITE" id="PS50011">
    <property type="entry name" value="PROTEIN_KINASE_DOM"/>
    <property type="match status" value="1"/>
</dbReference>
<keyword evidence="4" id="KW-0547">Nucleotide-binding</keyword>
<sequence>MEEIGAGGMGRVWRGQDELMGRTVAVKEIRLPTADEHVHERVVREVKSAAQLNHPCIATVHDIVSTDNGPMIVMEYFAGRSLAQVIAAEGPLPMAHVRGIAVDVLNVLVEAHQVGIVHRGLRPSNILLSDARLVVTDFGLSRSAEEHSATAPDAPLSAAAFLSPEQVRGEGTSAAGDLWSLGATLYAALEGRSPFEGPTLVATLAAVLAADRPRPERTGPLAPLLDALLQRDPARRPTAAQALAILAAAPPTWPLAAPPAALPAGPPMATPAAPPTAPYAASPAAPHPMSPAAPPAGPALLRRRGFLYGGAAALLVGAGATAAILLRDDTPIRAAQAQPSTPQETGGVLDQQSGTPSPATTALEWKALHTFTGHHKRQPGQALFTPDGESVITSRYRGAMLATWDVRTGQRQRVFGDAELGSDSLSLDPDGSRVVTSGVTWASLWNPTTGAMLKKLGGHAVPWDTKFSPDGSVLVTTGKGEHVLLWTPDGKLLAKLKGHTGIVWNPAFSSDSTLLITPSEDRTARLWDVRDRKLLHTFKDHLDIVTDASISHDGKLAATSSRDGTTRLWDTDTGEQLAELEGEAYNVAFRPADPAVLATTDIGGPFRYWNPASPGQPTELPNHGRLNALTFSADGSLLATCAESGEIFLWDGATGAAAATLTGHTGAVRFAAFNHDGTALVSCAEDGTARVWQLSR</sequence>
<keyword evidence="7" id="KW-0808">Transferase</keyword>
<dbReference type="PRINTS" id="PR00320">
    <property type="entry name" value="GPROTEINBRPT"/>
</dbReference>
<dbReference type="InterPro" id="IPR019775">
    <property type="entry name" value="WD40_repeat_CS"/>
</dbReference>
<keyword evidence="4" id="KW-0067">ATP-binding</keyword>
<dbReference type="CDD" id="cd00200">
    <property type="entry name" value="WD40"/>
    <property type="match status" value="1"/>
</dbReference>
<feature type="repeat" description="WD" evidence="3">
    <location>
        <begin position="626"/>
        <end position="660"/>
    </location>
</feature>
<keyword evidence="7" id="KW-0418">Kinase</keyword>
<feature type="region of interest" description="Disordered" evidence="5">
    <location>
        <begin position="336"/>
        <end position="359"/>
    </location>
</feature>
<dbReference type="Pfam" id="PF00069">
    <property type="entry name" value="Pkinase"/>
    <property type="match status" value="1"/>
</dbReference>
<keyword evidence="7" id="KW-0723">Serine/threonine-protein kinase</keyword>
<dbReference type="Proteomes" id="UP001589646">
    <property type="component" value="Unassembled WGS sequence"/>
</dbReference>
<dbReference type="PROSITE" id="PS00107">
    <property type="entry name" value="PROTEIN_KINASE_ATP"/>
    <property type="match status" value="1"/>
</dbReference>
<feature type="repeat" description="WD" evidence="3">
    <location>
        <begin position="496"/>
        <end position="537"/>
    </location>
</feature>
<protein>
    <submittedName>
        <fullName evidence="7">WD40 repeat domain-containing serine/threonine protein kinase</fullName>
    </submittedName>
</protein>
<evidence type="ECO:0000256" key="2">
    <source>
        <dbReference type="ARBA" id="ARBA00022737"/>
    </source>
</evidence>
<gene>
    <name evidence="7" type="ORF">ACFFRN_46355</name>
</gene>
<accession>A0ABV5QEY3</accession>
<dbReference type="SUPFAM" id="SSF50978">
    <property type="entry name" value="WD40 repeat-like"/>
    <property type="match status" value="1"/>
</dbReference>
<feature type="region of interest" description="Disordered" evidence="5">
    <location>
        <begin position="267"/>
        <end position="292"/>
    </location>
</feature>
<evidence type="ECO:0000313" key="8">
    <source>
        <dbReference type="Proteomes" id="UP001589646"/>
    </source>
</evidence>
<keyword evidence="1 3" id="KW-0853">WD repeat</keyword>